<name>A0AAV7C9P7_ENGPU</name>
<keyword evidence="2" id="KW-1185">Reference proteome</keyword>
<accession>A0AAV7C9P7</accession>
<reference evidence="1" key="1">
    <citation type="thesis" date="2020" institute="ProQuest LLC" country="789 East Eisenhower Parkway, Ann Arbor, MI, USA">
        <title>Comparative Genomics and Chromosome Evolution.</title>
        <authorList>
            <person name="Mudd A.B."/>
        </authorList>
    </citation>
    <scope>NUCLEOTIDE SEQUENCE</scope>
    <source>
        <strain evidence="1">237g6f4</strain>
        <tissue evidence="1">Blood</tissue>
    </source>
</reference>
<dbReference type="EMBL" id="WNYA01000003">
    <property type="protein sequence ID" value="KAG8581339.1"/>
    <property type="molecule type" value="Genomic_DNA"/>
</dbReference>
<dbReference type="Proteomes" id="UP000824782">
    <property type="component" value="Unassembled WGS sequence"/>
</dbReference>
<sequence length="73" mass="8147">MMVTSWPQNCHPSSQLLDRPLYTEDSSGFPGLCWQSTLCREDPVLRERAAIGCGNLGAPVAALYLRQVRTLIR</sequence>
<gene>
    <name evidence="1" type="ORF">GDO81_007642</name>
</gene>
<dbReference type="AlphaFoldDB" id="A0AAV7C9P7"/>
<comment type="caution">
    <text evidence="1">The sequence shown here is derived from an EMBL/GenBank/DDBJ whole genome shotgun (WGS) entry which is preliminary data.</text>
</comment>
<organism evidence="1 2">
    <name type="scientific">Engystomops pustulosus</name>
    <name type="common">Tungara frog</name>
    <name type="synonym">Physalaemus pustulosus</name>
    <dbReference type="NCBI Taxonomy" id="76066"/>
    <lineage>
        <taxon>Eukaryota</taxon>
        <taxon>Metazoa</taxon>
        <taxon>Chordata</taxon>
        <taxon>Craniata</taxon>
        <taxon>Vertebrata</taxon>
        <taxon>Euteleostomi</taxon>
        <taxon>Amphibia</taxon>
        <taxon>Batrachia</taxon>
        <taxon>Anura</taxon>
        <taxon>Neobatrachia</taxon>
        <taxon>Hyloidea</taxon>
        <taxon>Leptodactylidae</taxon>
        <taxon>Leiuperinae</taxon>
        <taxon>Engystomops</taxon>
    </lineage>
</organism>
<evidence type="ECO:0000313" key="2">
    <source>
        <dbReference type="Proteomes" id="UP000824782"/>
    </source>
</evidence>
<evidence type="ECO:0000313" key="1">
    <source>
        <dbReference type="EMBL" id="KAG8581339.1"/>
    </source>
</evidence>
<protein>
    <submittedName>
        <fullName evidence="1">Uncharacterized protein</fullName>
    </submittedName>
</protein>
<proteinExistence type="predicted"/>